<dbReference type="EMBL" id="CAJVQA010010222">
    <property type="protein sequence ID" value="CAG8694539.1"/>
    <property type="molecule type" value="Genomic_DNA"/>
</dbReference>
<dbReference type="Proteomes" id="UP000789759">
    <property type="component" value="Unassembled WGS sequence"/>
</dbReference>
<gene>
    <name evidence="1" type="ORF">CPELLU_LOCUS11490</name>
</gene>
<protein>
    <submittedName>
        <fullName evidence="1">3921_t:CDS:1</fullName>
    </submittedName>
</protein>
<name>A0A9N9EVZ0_9GLOM</name>
<evidence type="ECO:0000313" key="2">
    <source>
        <dbReference type="Proteomes" id="UP000789759"/>
    </source>
</evidence>
<proteinExistence type="predicted"/>
<accession>A0A9N9EVZ0</accession>
<reference evidence="1" key="1">
    <citation type="submission" date="2021-06" db="EMBL/GenBank/DDBJ databases">
        <authorList>
            <person name="Kallberg Y."/>
            <person name="Tangrot J."/>
            <person name="Rosling A."/>
        </authorList>
    </citation>
    <scope>NUCLEOTIDE SEQUENCE</scope>
    <source>
        <strain evidence="1">FL966</strain>
    </source>
</reference>
<organism evidence="1 2">
    <name type="scientific">Cetraspora pellucida</name>
    <dbReference type="NCBI Taxonomy" id="1433469"/>
    <lineage>
        <taxon>Eukaryota</taxon>
        <taxon>Fungi</taxon>
        <taxon>Fungi incertae sedis</taxon>
        <taxon>Mucoromycota</taxon>
        <taxon>Glomeromycotina</taxon>
        <taxon>Glomeromycetes</taxon>
        <taxon>Diversisporales</taxon>
        <taxon>Gigasporaceae</taxon>
        <taxon>Cetraspora</taxon>
    </lineage>
</organism>
<evidence type="ECO:0000313" key="1">
    <source>
        <dbReference type="EMBL" id="CAG8694539.1"/>
    </source>
</evidence>
<keyword evidence="2" id="KW-1185">Reference proteome</keyword>
<sequence>MSISDVGLKQELVVRLVNKYKRKEKLSGELFAKKKTVNIENKMEDIELFLNAHNDGFLKQKKGLCQIAYSSMMPTWQQVPNLQNVVVPAFEFEFDDINPFSAEQVKAEYLMKLQGCIVAIIRMYKLKVLQDLIKSAIVQSVVNSMKKTRAEDAEVK</sequence>
<comment type="caution">
    <text evidence="1">The sequence shown here is derived from an EMBL/GenBank/DDBJ whole genome shotgun (WGS) entry which is preliminary data.</text>
</comment>
<dbReference type="AlphaFoldDB" id="A0A9N9EVZ0"/>